<dbReference type="PANTHER" id="PTHR11138:SF5">
    <property type="entry name" value="METHIONYL-TRNA FORMYLTRANSFERASE, MITOCHONDRIAL"/>
    <property type="match status" value="1"/>
</dbReference>
<reference evidence="2 3" key="1">
    <citation type="submission" date="2023-03" db="EMBL/GenBank/DDBJ databases">
        <title>Novel Species.</title>
        <authorList>
            <person name="Ma S."/>
        </authorList>
    </citation>
    <scope>NUCLEOTIDE SEQUENCE [LARGE SCALE GENOMIC DNA]</scope>
    <source>
        <strain evidence="2 3">LIND6LT2</strain>
    </source>
</reference>
<evidence type="ECO:0000259" key="1">
    <source>
        <dbReference type="Pfam" id="PF00551"/>
    </source>
</evidence>
<name>A0ABZ2Y2D1_9FIRM</name>
<accession>A0ABZ2Y2D1</accession>
<dbReference type="InterPro" id="IPR036477">
    <property type="entry name" value="Formyl_transf_N_sf"/>
</dbReference>
<sequence>MRKLNILFLGMNGFFSLLPLQALNKYHNIIGIIEAAPRKYRQSFRFKAYYHTLKIYHWIFKRKDISVLKEFAKKKKLPYFFCSDINVVDMERTIKKLTPDLICIASFSQLLKPNIIEIPKYGVINMHPSYLPQYRGANPWFWMYYYMEKQGGITIHYVDKGEDTGDIIYQQKYEIYHGEAIESLQKKAIRIGTKLIVKAVNDIAENTVKPMKQEITGEIRKAPNVLNGQDYIDWENWSIEEIYHFLRGNYASVLIGIKHFWDKGKNLSILDYKKCKILKKYAIGSIYKEQDREWICCKDGKIYVKRTFDIHKLIKNLL</sequence>
<dbReference type="Gene3D" id="3.40.50.12230">
    <property type="match status" value="1"/>
</dbReference>
<feature type="domain" description="Formyl transferase N-terminal" evidence="1">
    <location>
        <begin position="89"/>
        <end position="200"/>
    </location>
</feature>
<dbReference type="SUPFAM" id="SSF53328">
    <property type="entry name" value="Formyltransferase"/>
    <property type="match status" value="1"/>
</dbReference>
<dbReference type="Proteomes" id="UP001486565">
    <property type="component" value="Chromosome"/>
</dbReference>
<dbReference type="InterPro" id="IPR002376">
    <property type="entry name" value="Formyl_transf_N"/>
</dbReference>
<proteinExistence type="predicted"/>
<dbReference type="Pfam" id="PF00551">
    <property type="entry name" value="Formyl_trans_N"/>
    <property type="match status" value="1"/>
</dbReference>
<keyword evidence="3" id="KW-1185">Reference proteome</keyword>
<organism evidence="2 3">
    <name type="scientific">Defluviitalea saccharophila</name>
    <dbReference type="NCBI Taxonomy" id="879970"/>
    <lineage>
        <taxon>Bacteria</taxon>
        <taxon>Bacillati</taxon>
        <taxon>Bacillota</taxon>
        <taxon>Clostridia</taxon>
        <taxon>Lachnospirales</taxon>
        <taxon>Defluviitaleaceae</taxon>
        <taxon>Defluviitalea</taxon>
    </lineage>
</organism>
<gene>
    <name evidence="2" type="ORF">QBE51_07915</name>
</gene>
<dbReference type="EMBL" id="CP121687">
    <property type="protein sequence ID" value="WZL68756.1"/>
    <property type="molecule type" value="Genomic_DNA"/>
</dbReference>
<dbReference type="PANTHER" id="PTHR11138">
    <property type="entry name" value="METHIONYL-TRNA FORMYLTRANSFERASE"/>
    <property type="match status" value="1"/>
</dbReference>
<evidence type="ECO:0000313" key="2">
    <source>
        <dbReference type="EMBL" id="WZL68756.1"/>
    </source>
</evidence>
<dbReference type="RefSeq" id="WP_341875761.1">
    <property type="nucleotide sequence ID" value="NZ_CP121687.1"/>
</dbReference>
<evidence type="ECO:0000313" key="3">
    <source>
        <dbReference type="Proteomes" id="UP001486565"/>
    </source>
</evidence>
<protein>
    <submittedName>
        <fullName evidence="2">Formyltransferase family protein</fullName>
    </submittedName>
</protein>